<evidence type="ECO:0000256" key="1">
    <source>
        <dbReference type="SAM" id="MobiDB-lite"/>
    </source>
</evidence>
<dbReference type="Proteomes" id="UP001152622">
    <property type="component" value="Chromosome 6"/>
</dbReference>
<dbReference type="EMBL" id="JAINUF010000006">
    <property type="protein sequence ID" value="KAJ8357653.1"/>
    <property type="molecule type" value="Genomic_DNA"/>
</dbReference>
<feature type="compositionally biased region" description="Basic and acidic residues" evidence="1">
    <location>
        <begin position="97"/>
        <end position="108"/>
    </location>
</feature>
<reference evidence="2" key="1">
    <citation type="journal article" date="2023" name="Science">
        <title>Genome structures resolve the early diversification of teleost fishes.</title>
        <authorList>
            <person name="Parey E."/>
            <person name="Louis A."/>
            <person name="Montfort J."/>
            <person name="Bouchez O."/>
            <person name="Roques C."/>
            <person name="Iampietro C."/>
            <person name="Lluch J."/>
            <person name="Castinel A."/>
            <person name="Donnadieu C."/>
            <person name="Desvignes T."/>
            <person name="Floi Bucao C."/>
            <person name="Jouanno E."/>
            <person name="Wen M."/>
            <person name="Mejri S."/>
            <person name="Dirks R."/>
            <person name="Jansen H."/>
            <person name="Henkel C."/>
            <person name="Chen W.J."/>
            <person name="Zahm M."/>
            <person name="Cabau C."/>
            <person name="Klopp C."/>
            <person name="Thompson A.W."/>
            <person name="Robinson-Rechavi M."/>
            <person name="Braasch I."/>
            <person name="Lecointre G."/>
            <person name="Bobe J."/>
            <person name="Postlethwait J.H."/>
            <person name="Berthelot C."/>
            <person name="Roest Crollius H."/>
            <person name="Guiguen Y."/>
        </authorList>
    </citation>
    <scope>NUCLEOTIDE SEQUENCE</scope>
    <source>
        <strain evidence="2">WJC10195</strain>
    </source>
</reference>
<organism evidence="2 3">
    <name type="scientific">Synaphobranchus kaupii</name>
    <name type="common">Kaup's arrowtooth eel</name>
    <dbReference type="NCBI Taxonomy" id="118154"/>
    <lineage>
        <taxon>Eukaryota</taxon>
        <taxon>Metazoa</taxon>
        <taxon>Chordata</taxon>
        <taxon>Craniata</taxon>
        <taxon>Vertebrata</taxon>
        <taxon>Euteleostomi</taxon>
        <taxon>Actinopterygii</taxon>
        <taxon>Neopterygii</taxon>
        <taxon>Teleostei</taxon>
        <taxon>Anguilliformes</taxon>
        <taxon>Synaphobranchidae</taxon>
        <taxon>Synaphobranchus</taxon>
    </lineage>
</organism>
<feature type="region of interest" description="Disordered" evidence="1">
    <location>
        <begin position="35"/>
        <end position="109"/>
    </location>
</feature>
<name>A0A9Q1IYJ0_SYNKA</name>
<evidence type="ECO:0000313" key="3">
    <source>
        <dbReference type="Proteomes" id="UP001152622"/>
    </source>
</evidence>
<protein>
    <submittedName>
        <fullName evidence="2">Uncharacterized protein</fullName>
    </submittedName>
</protein>
<feature type="compositionally biased region" description="Basic and acidic residues" evidence="1">
    <location>
        <begin position="74"/>
        <end position="83"/>
    </location>
</feature>
<proteinExistence type="predicted"/>
<dbReference type="AlphaFoldDB" id="A0A9Q1IYJ0"/>
<keyword evidence="3" id="KW-1185">Reference proteome</keyword>
<sequence length="117" mass="13150">MKFTRKKSVGSAFPFAKLKPHLTSMMGFMDYSTDDVTKPVRSPFRPSAMLWGEKSEETKEREKLRVPRAAGLPETHRGGRRMDPSLGGHSGCTPVPPEHKRSFPDHPHFPQTCCVLS</sequence>
<comment type="caution">
    <text evidence="2">The sequence shown here is derived from an EMBL/GenBank/DDBJ whole genome shotgun (WGS) entry which is preliminary data.</text>
</comment>
<accession>A0A9Q1IYJ0</accession>
<feature type="compositionally biased region" description="Basic and acidic residues" evidence="1">
    <location>
        <begin position="53"/>
        <end position="65"/>
    </location>
</feature>
<evidence type="ECO:0000313" key="2">
    <source>
        <dbReference type="EMBL" id="KAJ8357653.1"/>
    </source>
</evidence>
<gene>
    <name evidence="2" type="ORF">SKAU_G00204470</name>
</gene>